<sequence>MVPSRLTSCFWSWVKLPGSLPGNISAAICLAASSPLNAPPCLPPHCRQKAAQPERPAASVQPAGQGHAVPAFHRGFAVRDRAAVLFAFPGVHAGRYIDTLSTRANACPNAHATALAAVAATDRFGVRRRRQQNITRGTQRRIVPGL</sequence>
<name>A0A0A2VIA4_BEABA</name>
<comment type="caution">
    <text evidence="1">The sequence shown here is derived from an EMBL/GenBank/DDBJ whole genome shotgun (WGS) entry which is preliminary data.</text>
</comment>
<proteinExistence type="predicted"/>
<reference evidence="1 2" key="1">
    <citation type="submission" date="2012-10" db="EMBL/GenBank/DDBJ databases">
        <title>Genome sequencing and analysis of entomopathogenic fungi Beauveria bassiana D1-5.</title>
        <authorList>
            <person name="Li Q."/>
            <person name="Wang L."/>
            <person name="Zhang Z."/>
            <person name="Wang Q."/>
            <person name="Ren J."/>
            <person name="Wang M."/>
            <person name="Xu W."/>
            <person name="Wang J."/>
            <person name="Lu Y."/>
            <person name="Du Q."/>
            <person name="Sun Z."/>
        </authorList>
    </citation>
    <scope>NUCLEOTIDE SEQUENCE [LARGE SCALE GENOMIC DNA]</scope>
    <source>
        <strain evidence="1 2">D1-5</strain>
    </source>
</reference>
<organism evidence="1 2">
    <name type="scientific">Beauveria bassiana D1-5</name>
    <dbReference type="NCBI Taxonomy" id="1245745"/>
    <lineage>
        <taxon>Eukaryota</taxon>
        <taxon>Fungi</taxon>
        <taxon>Dikarya</taxon>
        <taxon>Ascomycota</taxon>
        <taxon>Pezizomycotina</taxon>
        <taxon>Sordariomycetes</taxon>
        <taxon>Hypocreomycetidae</taxon>
        <taxon>Hypocreales</taxon>
        <taxon>Cordycipitaceae</taxon>
        <taxon>Beauveria</taxon>
    </lineage>
</organism>
<dbReference type="AlphaFoldDB" id="A0A0A2VIA4"/>
<evidence type="ECO:0000313" key="1">
    <source>
        <dbReference type="EMBL" id="KGQ06047.1"/>
    </source>
</evidence>
<dbReference type="EMBL" id="ANFO01000881">
    <property type="protein sequence ID" value="KGQ06047.1"/>
    <property type="molecule type" value="Genomic_DNA"/>
</dbReference>
<dbReference type="HOGENOM" id="CLU_1777103_0_0_1"/>
<protein>
    <submittedName>
        <fullName evidence="1">Uncharacterized protein</fullName>
    </submittedName>
</protein>
<accession>A0A0A2VIA4</accession>
<dbReference type="Proteomes" id="UP000030106">
    <property type="component" value="Unassembled WGS sequence"/>
</dbReference>
<gene>
    <name evidence="1" type="ORF">BBAD15_g8639</name>
</gene>
<evidence type="ECO:0000313" key="2">
    <source>
        <dbReference type="Proteomes" id="UP000030106"/>
    </source>
</evidence>